<feature type="region of interest" description="Disordered" evidence="10">
    <location>
        <begin position="242"/>
        <end position="282"/>
    </location>
</feature>
<dbReference type="GO" id="GO:0000978">
    <property type="term" value="F:RNA polymerase II cis-regulatory region sequence-specific DNA binding"/>
    <property type="evidence" value="ECO:0007669"/>
    <property type="project" value="TreeGrafter"/>
</dbReference>
<dbReference type="FunFam" id="3.30.160.60:FF:000125">
    <property type="entry name" value="Putative zinc finger protein 143"/>
    <property type="match status" value="1"/>
</dbReference>
<dbReference type="AlphaFoldDB" id="A0A8H5CB09"/>
<feature type="region of interest" description="Disordered" evidence="10">
    <location>
        <begin position="348"/>
        <end position="471"/>
    </location>
</feature>
<feature type="compositionally biased region" description="Low complexity" evidence="10">
    <location>
        <begin position="407"/>
        <end position="423"/>
    </location>
</feature>
<evidence type="ECO:0000256" key="7">
    <source>
        <dbReference type="ARBA" id="ARBA00023163"/>
    </source>
</evidence>
<dbReference type="Gene3D" id="3.30.160.60">
    <property type="entry name" value="Classic Zinc Finger"/>
    <property type="match status" value="7"/>
</dbReference>
<dbReference type="PANTHER" id="PTHR19818">
    <property type="entry name" value="ZINC FINGER PROTEIN ZIC AND GLI"/>
    <property type="match status" value="1"/>
</dbReference>
<feature type="domain" description="C2H2-type" evidence="11">
    <location>
        <begin position="569"/>
        <end position="598"/>
    </location>
</feature>
<evidence type="ECO:0000256" key="2">
    <source>
        <dbReference type="ARBA" id="ARBA00022723"/>
    </source>
</evidence>
<evidence type="ECO:0000256" key="9">
    <source>
        <dbReference type="PROSITE-ProRule" id="PRU00042"/>
    </source>
</evidence>
<dbReference type="FunFam" id="3.30.160.60:FF:000100">
    <property type="entry name" value="Zinc finger 45-like"/>
    <property type="match status" value="1"/>
</dbReference>
<feature type="domain" description="C2H2-type" evidence="11">
    <location>
        <begin position="599"/>
        <end position="626"/>
    </location>
</feature>
<dbReference type="Pfam" id="PF13894">
    <property type="entry name" value="zf-C2H2_4"/>
    <property type="match status" value="1"/>
</dbReference>
<dbReference type="GO" id="GO:0045944">
    <property type="term" value="P:positive regulation of transcription by RNA polymerase II"/>
    <property type="evidence" value="ECO:0007669"/>
    <property type="project" value="UniProtKB-ARBA"/>
</dbReference>
<evidence type="ECO:0000256" key="3">
    <source>
        <dbReference type="ARBA" id="ARBA00022737"/>
    </source>
</evidence>
<dbReference type="InterPro" id="IPR036236">
    <property type="entry name" value="Znf_C2H2_sf"/>
</dbReference>
<sequence>MMNDVLSQRHIVGTAPVVSQQNDEGPVTVAQTTTMPLPPAAVVSPPIPYTSCSDCDDDACPVSDELTSQCTDQCVVIACNDPDHSGAHCDGQNDQGLCNLVCDSSTNCVDCHGFDAFLQCCSDYHSYLSEGQSSVGPWRPSYSPAAPTQQHAMSAAPQSFWCDDCPEPTPPVAVPQQPTAFHQPHHQPQQHQQHTHQESMIPSANHSLPLPVQDLPHKCMWHGCKQSFSLLSELVGHVNLTHLRPETQPPPPVSDNSRYEPQPQYHAQSQNAFGTGAPSDPRSPMACLWDQCSLHLTPEEIAGPSTSSEYANFLTALESHLLQDHLGLRPGHFGGLVAPSTPSCHLSLGPPSTNFIPTPSHSHSHSHSASTSTSTSGSSQSTPPSSFFYDSGAYTQPQHGADSMSVDTDPSPATSADASPSLTQVSPVPPEQTPLTTTTTATVVVGTTPSPPPALANTTTSPASSSSTGTGAPHRCDWQGCGSVFTSSDELTAHLTSAHVGGGKARYECFWDGCDRYGERGFSSKQKICRHLQSHTGHRPFQCQLCQQNFSEAATLQQHMRRHTQEKPYSCDFPGCGKSFAIMGALTIHKRIHNGLKPFKCSYCGRAFTESSNLSKHLRTHTGARPYTCTEPSCRKSFARPDQLTRHMGIHRKNVVVSANAPLS</sequence>
<feature type="domain" description="C2H2-type" evidence="11">
    <location>
        <begin position="541"/>
        <end position="568"/>
    </location>
</feature>
<keyword evidence="5" id="KW-0862">Zinc</keyword>
<dbReference type="EMBL" id="JAACJK010000014">
    <property type="protein sequence ID" value="KAF5338406.1"/>
    <property type="molecule type" value="Genomic_DNA"/>
</dbReference>
<comment type="subcellular location">
    <subcellularLocation>
        <location evidence="1">Nucleus</location>
    </subcellularLocation>
</comment>
<dbReference type="GO" id="GO:0008270">
    <property type="term" value="F:zinc ion binding"/>
    <property type="evidence" value="ECO:0007669"/>
    <property type="project" value="UniProtKB-KW"/>
</dbReference>
<keyword evidence="6" id="KW-0805">Transcription regulation</keyword>
<evidence type="ECO:0000256" key="6">
    <source>
        <dbReference type="ARBA" id="ARBA00023015"/>
    </source>
</evidence>
<keyword evidence="3" id="KW-0677">Repeat</keyword>
<dbReference type="FunFam" id="3.30.160.60:FF:000032">
    <property type="entry name" value="Krueppel-like factor 4"/>
    <property type="match status" value="1"/>
</dbReference>
<evidence type="ECO:0000256" key="4">
    <source>
        <dbReference type="ARBA" id="ARBA00022771"/>
    </source>
</evidence>
<feature type="domain" description="C2H2-type" evidence="11">
    <location>
        <begin position="507"/>
        <end position="540"/>
    </location>
</feature>
<evidence type="ECO:0000313" key="13">
    <source>
        <dbReference type="Proteomes" id="UP000541558"/>
    </source>
</evidence>
<keyword evidence="7" id="KW-0804">Transcription</keyword>
<dbReference type="GO" id="GO:0000981">
    <property type="term" value="F:DNA-binding transcription factor activity, RNA polymerase II-specific"/>
    <property type="evidence" value="ECO:0007669"/>
    <property type="project" value="UniProtKB-ARBA"/>
</dbReference>
<evidence type="ECO:0000259" key="11">
    <source>
        <dbReference type="PROSITE" id="PS50157"/>
    </source>
</evidence>
<gene>
    <name evidence="12" type="ORF">D9611_012493</name>
</gene>
<dbReference type="SUPFAM" id="SSF57667">
    <property type="entry name" value="beta-beta-alpha zinc fingers"/>
    <property type="match status" value="5"/>
</dbReference>
<dbReference type="InterPro" id="IPR050329">
    <property type="entry name" value="GLI_C2H2-zinc-finger"/>
</dbReference>
<keyword evidence="2" id="KW-0479">Metal-binding</keyword>
<evidence type="ECO:0000256" key="10">
    <source>
        <dbReference type="SAM" id="MobiDB-lite"/>
    </source>
</evidence>
<feature type="region of interest" description="Disordered" evidence="10">
    <location>
        <begin position="175"/>
        <end position="208"/>
    </location>
</feature>
<protein>
    <recommendedName>
        <fullName evidence="11">C2H2-type domain-containing protein</fullName>
    </recommendedName>
</protein>
<dbReference type="PROSITE" id="PS50157">
    <property type="entry name" value="ZINC_FINGER_C2H2_2"/>
    <property type="match status" value="6"/>
</dbReference>
<name>A0A8H5CB09_9AGAR</name>
<dbReference type="Pfam" id="PF00096">
    <property type="entry name" value="zf-C2H2"/>
    <property type="match status" value="3"/>
</dbReference>
<keyword evidence="13" id="KW-1185">Reference proteome</keyword>
<keyword evidence="8" id="KW-0539">Nucleus</keyword>
<dbReference type="SMART" id="SM00355">
    <property type="entry name" value="ZnF_C2H2"/>
    <property type="match status" value="7"/>
</dbReference>
<feature type="domain" description="C2H2-type" evidence="11">
    <location>
        <begin position="627"/>
        <end position="651"/>
    </location>
</feature>
<comment type="caution">
    <text evidence="12">The sequence shown here is derived from an EMBL/GenBank/DDBJ whole genome shotgun (WGS) entry which is preliminary data.</text>
</comment>
<feature type="compositionally biased region" description="Low complexity" evidence="10">
    <location>
        <begin position="357"/>
        <end position="386"/>
    </location>
</feature>
<feature type="compositionally biased region" description="Low complexity" evidence="10">
    <location>
        <begin position="433"/>
        <end position="448"/>
    </location>
</feature>
<evidence type="ECO:0000256" key="8">
    <source>
        <dbReference type="ARBA" id="ARBA00023242"/>
    </source>
</evidence>
<dbReference type="Proteomes" id="UP000541558">
    <property type="component" value="Unassembled WGS sequence"/>
</dbReference>
<evidence type="ECO:0000256" key="1">
    <source>
        <dbReference type="ARBA" id="ARBA00004123"/>
    </source>
</evidence>
<dbReference type="OrthoDB" id="3437960at2759"/>
<reference evidence="12 13" key="1">
    <citation type="journal article" date="2020" name="ISME J.">
        <title>Uncovering the hidden diversity of litter-decomposition mechanisms in mushroom-forming fungi.</title>
        <authorList>
            <person name="Floudas D."/>
            <person name="Bentzer J."/>
            <person name="Ahren D."/>
            <person name="Johansson T."/>
            <person name="Persson P."/>
            <person name="Tunlid A."/>
        </authorList>
    </citation>
    <scope>NUCLEOTIDE SEQUENCE [LARGE SCALE GENOMIC DNA]</scope>
    <source>
        <strain evidence="12 13">CBS 175.51</strain>
    </source>
</reference>
<dbReference type="InterPro" id="IPR013087">
    <property type="entry name" value="Znf_C2H2_type"/>
</dbReference>
<dbReference type="PROSITE" id="PS00028">
    <property type="entry name" value="ZINC_FINGER_C2H2_1"/>
    <property type="match status" value="6"/>
</dbReference>
<feature type="compositionally biased region" description="Low complexity" evidence="10">
    <location>
        <begin position="455"/>
        <end position="471"/>
    </location>
</feature>
<organism evidence="12 13">
    <name type="scientific">Ephemerocybe angulata</name>
    <dbReference type="NCBI Taxonomy" id="980116"/>
    <lineage>
        <taxon>Eukaryota</taxon>
        <taxon>Fungi</taxon>
        <taxon>Dikarya</taxon>
        <taxon>Basidiomycota</taxon>
        <taxon>Agaricomycotina</taxon>
        <taxon>Agaricomycetes</taxon>
        <taxon>Agaricomycetidae</taxon>
        <taxon>Agaricales</taxon>
        <taxon>Agaricineae</taxon>
        <taxon>Psathyrellaceae</taxon>
        <taxon>Ephemerocybe</taxon>
    </lineage>
</organism>
<accession>A0A8H5CB09</accession>
<feature type="domain" description="C2H2-type" evidence="11">
    <location>
        <begin position="474"/>
        <end position="504"/>
    </location>
</feature>
<dbReference type="GO" id="GO:0005634">
    <property type="term" value="C:nucleus"/>
    <property type="evidence" value="ECO:0007669"/>
    <property type="project" value="UniProtKB-SubCell"/>
</dbReference>
<proteinExistence type="predicted"/>
<evidence type="ECO:0000256" key="5">
    <source>
        <dbReference type="ARBA" id="ARBA00022833"/>
    </source>
</evidence>
<dbReference type="PANTHER" id="PTHR19818:SF139">
    <property type="entry name" value="PAIR-RULE PROTEIN ODD-PAIRED"/>
    <property type="match status" value="1"/>
</dbReference>
<keyword evidence="4 9" id="KW-0863">Zinc-finger</keyword>
<feature type="compositionally biased region" description="Low complexity" evidence="10">
    <location>
        <begin position="175"/>
        <end position="192"/>
    </location>
</feature>
<dbReference type="FunFam" id="3.30.160.60:FF:001157">
    <property type="entry name" value="Zinc finger protein 793"/>
    <property type="match status" value="1"/>
</dbReference>
<evidence type="ECO:0000313" key="12">
    <source>
        <dbReference type="EMBL" id="KAF5338406.1"/>
    </source>
</evidence>